<accession>A0A1F8CU05</accession>
<dbReference type="Proteomes" id="UP000178999">
    <property type="component" value="Unassembled WGS sequence"/>
</dbReference>
<sequence>MSNGEYDRIVHSQGWEHEPTDVLVQRIKEAREAEKKKKKPQDMEREKTKPIIPDRRPAVVGGGRGGNTVDYQGSYLFRTVQEENELLQDLPDELGDRLERIHQETIDDPGAMTPVELRAESTSLRALLARPGIDVAAINEIALRIDREAARRESVTILPPAYIASPPVYPRSIVPPAAVGGVVRVEGMTTPENERKFFDEIEETGEGLVEVTRAIRYSDEERGTNRIIDLDNRVLDGLTSSEKTLLIARMRLSNARARKQAVFVTEMIKPSPEISGLNKQEVKALLEYPGVNEAASLYAVLLANPEMGKKFAERVWRDEAKRKYISKEPKPEKGKVETDGHYEARINEWKKGQVKDRGNLDQFRRGVRSFLVTELGMDQQAAYQAEKIAYNFIYVSDFADSLAVQGTVNIEAMKNGAMVGLINPRGKMVGELRGGKTWPFNVFGDWAAHHRNRLINDPEQIPLPDRMFVSMLSDEDKVGVSLIDTLYANGMSLVSKGRRAQIDNLDIGRMSDSPFVQYEYHRVAPAVLIVGVVASGQMPKDKEGKYSYLIDAFNKLGTIDKSTRKLLFYLAENGKTPWLNPKKKKFEPVGNAMLIMATKDNFNQKNPDYYK</sequence>
<gene>
    <name evidence="2" type="ORF">A2382_04420</name>
</gene>
<feature type="region of interest" description="Disordered" evidence="1">
    <location>
        <begin position="1"/>
        <end position="65"/>
    </location>
</feature>
<protein>
    <submittedName>
        <fullName evidence="2">Uncharacterized protein</fullName>
    </submittedName>
</protein>
<proteinExistence type="predicted"/>
<dbReference type="EMBL" id="MGHY01000007">
    <property type="protein sequence ID" value="OGM79813.1"/>
    <property type="molecule type" value="Genomic_DNA"/>
</dbReference>
<evidence type="ECO:0000256" key="1">
    <source>
        <dbReference type="SAM" id="MobiDB-lite"/>
    </source>
</evidence>
<evidence type="ECO:0000313" key="3">
    <source>
        <dbReference type="Proteomes" id="UP000178999"/>
    </source>
</evidence>
<reference evidence="2 3" key="1">
    <citation type="journal article" date="2016" name="Nat. Commun.">
        <title>Thousands of microbial genomes shed light on interconnected biogeochemical processes in an aquifer system.</title>
        <authorList>
            <person name="Anantharaman K."/>
            <person name="Brown C.T."/>
            <person name="Hug L.A."/>
            <person name="Sharon I."/>
            <person name="Castelle C.J."/>
            <person name="Probst A.J."/>
            <person name="Thomas B.C."/>
            <person name="Singh A."/>
            <person name="Wilkins M.J."/>
            <person name="Karaoz U."/>
            <person name="Brodie E.L."/>
            <person name="Williams K.H."/>
            <person name="Hubbard S.S."/>
            <person name="Banfield J.F."/>
        </authorList>
    </citation>
    <scope>NUCLEOTIDE SEQUENCE [LARGE SCALE GENOMIC DNA]</scope>
</reference>
<comment type="caution">
    <text evidence="2">The sequence shown here is derived from an EMBL/GenBank/DDBJ whole genome shotgun (WGS) entry which is preliminary data.</text>
</comment>
<dbReference type="AlphaFoldDB" id="A0A1F8CU05"/>
<dbReference type="STRING" id="1802538.A2382_04420"/>
<name>A0A1F8CU05_9BACT</name>
<organism evidence="2 3">
    <name type="scientific">Candidatus Woesebacteria bacterium RIFOXYB1_FULL_38_16</name>
    <dbReference type="NCBI Taxonomy" id="1802538"/>
    <lineage>
        <taxon>Bacteria</taxon>
        <taxon>Candidatus Woeseibacteriota</taxon>
    </lineage>
</organism>
<evidence type="ECO:0000313" key="2">
    <source>
        <dbReference type="EMBL" id="OGM79813.1"/>
    </source>
</evidence>
<feature type="compositionally biased region" description="Basic and acidic residues" evidence="1">
    <location>
        <begin position="1"/>
        <end position="57"/>
    </location>
</feature>